<dbReference type="Gene3D" id="3.40.50.300">
    <property type="entry name" value="P-loop containing nucleotide triphosphate hydrolases"/>
    <property type="match status" value="1"/>
</dbReference>
<evidence type="ECO:0000256" key="1">
    <source>
        <dbReference type="ARBA" id="ARBA00008894"/>
    </source>
</evidence>
<feature type="domain" description="Disease resistance protein At4g27190-like leucine-rich repeats" evidence="6">
    <location>
        <begin position="833"/>
        <end position="946"/>
    </location>
</feature>
<evidence type="ECO:0000256" key="2">
    <source>
        <dbReference type="ARBA" id="ARBA00022821"/>
    </source>
</evidence>
<protein>
    <submittedName>
        <fullName evidence="7">Uncharacterized protein</fullName>
    </submittedName>
</protein>
<dbReference type="InterPro" id="IPR027417">
    <property type="entry name" value="P-loop_NTPase"/>
</dbReference>
<feature type="domain" description="NB-ARC" evidence="5">
    <location>
        <begin position="223"/>
        <end position="280"/>
    </location>
</feature>
<dbReference type="Gene3D" id="3.80.10.10">
    <property type="entry name" value="Ribonuclease Inhibitor"/>
    <property type="match status" value="3"/>
</dbReference>
<dbReference type="SUPFAM" id="SSF52540">
    <property type="entry name" value="P-loop containing nucleoside triphosphate hydrolases"/>
    <property type="match status" value="1"/>
</dbReference>
<feature type="compositionally biased region" description="Basic and acidic residues" evidence="4">
    <location>
        <begin position="760"/>
        <end position="771"/>
    </location>
</feature>
<dbReference type="Pfam" id="PF00931">
    <property type="entry name" value="NB-ARC"/>
    <property type="match status" value="2"/>
</dbReference>
<feature type="domain" description="Disease resistance protein At4g27190-like leucine-rich repeats" evidence="6">
    <location>
        <begin position="571"/>
        <end position="685"/>
    </location>
</feature>
<dbReference type="GO" id="GO:0043531">
    <property type="term" value="F:ADP binding"/>
    <property type="evidence" value="ECO:0007669"/>
    <property type="project" value="InterPro"/>
</dbReference>
<keyword evidence="3" id="KW-0175">Coiled coil</keyword>
<feature type="coiled-coil region" evidence="3">
    <location>
        <begin position="33"/>
        <end position="95"/>
    </location>
</feature>
<feature type="region of interest" description="Disordered" evidence="4">
    <location>
        <begin position="759"/>
        <end position="782"/>
    </location>
</feature>
<proteinExistence type="inferred from homology"/>
<evidence type="ECO:0000313" key="7">
    <source>
        <dbReference type="EMBL" id="SPC91691.1"/>
    </source>
</evidence>
<reference evidence="7" key="1">
    <citation type="submission" date="2018-02" db="EMBL/GenBank/DDBJ databases">
        <authorList>
            <person name="Cohen D.B."/>
            <person name="Kent A.D."/>
        </authorList>
    </citation>
    <scope>NUCLEOTIDE SEQUENCE</scope>
</reference>
<keyword evidence="2" id="KW-0611">Plant defense</keyword>
<dbReference type="PANTHER" id="PTHR33463">
    <property type="entry name" value="NB-ARC DOMAIN-CONTAINING PROTEIN-RELATED"/>
    <property type="match status" value="1"/>
</dbReference>
<feature type="region of interest" description="Disordered" evidence="4">
    <location>
        <begin position="796"/>
        <end position="816"/>
    </location>
</feature>
<dbReference type="PANTHER" id="PTHR33463:SF203">
    <property type="entry name" value="AAA+ ATPASE DOMAIN-CONTAINING PROTEIN"/>
    <property type="match status" value="1"/>
</dbReference>
<evidence type="ECO:0000256" key="3">
    <source>
        <dbReference type="SAM" id="Coils"/>
    </source>
</evidence>
<feature type="region of interest" description="Disordered" evidence="4">
    <location>
        <begin position="1046"/>
        <end position="1067"/>
    </location>
</feature>
<feature type="compositionally biased region" description="Polar residues" evidence="4">
    <location>
        <begin position="800"/>
        <end position="809"/>
    </location>
</feature>
<dbReference type="InterPro" id="IPR002182">
    <property type="entry name" value="NB-ARC"/>
</dbReference>
<dbReference type="PRINTS" id="PR00364">
    <property type="entry name" value="DISEASERSIST"/>
</dbReference>
<evidence type="ECO:0000259" key="5">
    <source>
        <dbReference type="Pfam" id="PF00931"/>
    </source>
</evidence>
<evidence type="ECO:0000256" key="4">
    <source>
        <dbReference type="SAM" id="MobiDB-lite"/>
    </source>
</evidence>
<organism evidence="7">
    <name type="scientific">Fagus sylvatica</name>
    <name type="common">Beechnut</name>
    <dbReference type="NCBI Taxonomy" id="28930"/>
    <lineage>
        <taxon>Eukaryota</taxon>
        <taxon>Viridiplantae</taxon>
        <taxon>Streptophyta</taxon>
        <taxon>Embryophyta</taxon>
        <taxon>Tracheophyta</taxon>
        <taxon>Spermatophyta</taxon>
        <taxon>Magnoliopsida</taxon>
        <taxon>eudicotyledons</taxon>
        <taxon>Gunneridae</taxon>
        <taxon>Pentapetalae</taxon>
        <taxon>rosids</taxon>
        <taxon>fabids</taxon>
        <taxon>Fagales</taxon>
        <taxon>Fagaceae</taxon>
        <taxon>Fagus</taxon>
    </lineage>
</organism>
<name>A0A2N9FXM4_FAGSY</name>
<dbReference type="InterPro" id="IPR032675">
    <property type="entry name" value="LRR_dom_sf"/>
</dbReference>
<evidence type="ECO:0000259" key="6">
    <source>
        <dbReference type="Pfam" id="PF23247"/>
    </source>
</evidence>
<feature type="domain" description="NB-ARC" evidence="5">
    <location>
        <begin position="159"/>
        <end position="222"/>
    </location>
</feature>
<sequence length="1067" mass="122819">MEIAGSIVAKIGEYLVAPIGQQFGYLIYHNNYIENFRDQFQRLSVERAELQLLVDVAKRNGEVIAPRVEWWIQEVDKINERVERLLEENVEENRMVWNGRFPDLKSRYSLCRKAKKKTLAIAKLVRDGKFERVSYPAPPLEIGSSLLSIEAFKGFESRKKLKKKVLEALKDDEINMIAICGMGGIGKTTMVEEVKERVKADNLFDEVVMAMVSQNQDLRNIQDDVWDEPLDLKKVGIPYGSKYKRFKLLLTSRFKDACKKMKTQNTFPNQLVYEEEECNQMKTMTFPMELLSEEEAWNLFREMAALEDKSKVEWNDALQRLKMSIPKNIPDYDIPIEYLVRDGVGRRKEECVKMHDIVRDVAISIADEQGFLVGCDDKMEEWPEKDTYENYAAISLVSRELKKHPDGLEWMKELKVLSMRGMSFPFLPQSIQVLQNLRTLHLEYCKLEDVSAIGKLGKLEMLSFLGSKIEELPREIGNLLHLKLLDLSHCSYLLRIPPGLLSSLSRLEELYMEGVFVEWGPLEGNREGSNEILAELIAFSHHLMVGRMGTDELTKMIEIQHIGSFPESRSISPKFFSSKTILWPPNLEILDIWDADLLEVAFDLEGIKVDDDRQTITALAQLKTLEVQFVSKLMYVWKNVPPGIQGFQNLTSIEVYKCDSLRYLFPPSIAKLLVELQSIEIKECDAIKNIVQRDGEEEATDIIVFPKVSSFTLQKLPNLVSFCIEAYSFEWPSMKEISLHECPKLMTFGSNILSPRKQKKISEELDSRPQEPRLGSSSVHDSSGFLGRYLECVPGRRNYGPNNKSQRSSSVKKEGTLTKLKDPRACDIDNPSEIWSLFPSHMIECLNNLELIYLRKCDSLEVIFKLEGLNDEQSHVAPVLDQLRKLDLDNLPKLMHIWKKGPEQIMGFKNLKLLEVKECDSLTYLFSPSIAKLLVMLEEIKVTNCEKMEEILSREREEEGEEKDVLFNKVNSIVLIDLPNLKCFCHEANALEWPSLKKIGVIGCPTLRTFIPANLKTPELEGVYKFKRRQWKGDLNATIEHIFKGKEPKVDHETQQQEKTETSDEDM</sequence>
<dbReference type="SUPFAM" id="SSF52058">
    <property type="entry name" value="L domain-like"/>
    <property type="match status" value="2"/>
</dbReference>
<dbReference type="InterPro" id="IPR050905">
    <property type="entry name" value="Plant_NBS-LRR"/>
</dbReference>
<gene>
    <name evidence="7" type="ORF">FSB_LOCUS19573</name>
</gene>
<dbReference type="InterPro" id="IPR057135">
    <property type="entry name" value="At4g27190-like_LRR"/>
</dbReference>
<dbReference type="EMBL" id="OIVN01001245">
    <property type="protein sequence ID" value="SPC91691.1"/>
    <property type="molecule type" value="Genomic_DNA"/>
</dbReference>
<dbReference type="AlphaFoldDB" id="A0A2N9FXM4"/>
<accession>A0A2N9FXM4</accession>
<comment type="similarity">
    <text evidence="1">Belongs to the disease resistance NB-LRR family.</text>
</comment>
<dbReference type="Pfam" id="PF23247">
    <property type="entry name" value="LRR_RPS2"/>
    <property type="match status" value="2"/>
</dbReference>